<feature type="compositionally biased region" description="Low complexity" evidence="4">
    <location>
        <begin position="166"/>
        <end position="206"/>
    </location>
</feature>
<dbReference type="InterPro" id="IPR036928">
    <property type="entry name" value="AS_sf"/>
</dbReference>
<dbReference type="Pfam" id="PF01425">
    <property type="entry name" value="Amidase"/>
    <property type="match status" value="1"/>
</dbReference>
<feature type="compositionally biased region" description="Low complexity" evidence="4">
    <location>
        <begin position="86"/>
        <end position="99"/>
    </location>
</feature>
<feature type="compositionally biased region" description="Basic and acidic residues" evidence="4">
    <location>
        <begin position="102"/>
        <end position="116"/>
    </location>
</feature>
<dbReference type="PANTHER" id="PTHR11895">
    <property type="entry name" value="TRANSAMIDASE"/>
    <property type="match status" value="1"/>
</dbReference>
<comment type="similarity">
    <text evidence="2">Belongs to the amidase family.</text>
</comment>
<feature type="compositionally biased region" description="Pro residues" evidence="4">
    <location>
        <begin position="25"/>
        <end position="45"/>
    </location>
</feature>
<keyword evidence="7" id="KW-1185">Reference proteome</keyword>
<evidence type="ECO:0000256" key="3">
    <source>
        <dbReference type="ARBA" id="ARBA00012922"/>
    </source>
</evidence>
<reference evidence="6 7" key="1">
    <citation type="submission" date="2018-06" db="EMBL/GenBank/DDBJ databases">
        <authorList>
            <consortium name="Pathogen Informatics"/>
            <person name="Doyle S."/>
        </authorList>
    </citation>
    <scope>NUCLEOTIDE SEQUENCE [LARGE SCALE GENOMIC DNA]</scope>
    <source>
        <strain evidence="6 7">NCTC1934</strain>
    </source>
</reference>
<dbReference type="STRING" id="1406858.GCA_000710895_06021"/>
<accession>A0A378YE70</accession>
<evidence type="ECO:0000313" key="6">
    <source>
        <dbReference type="EMBL" id="SUA75535.1"/>
    </source>
</evidence>
<dbReference type="GO" id="GO:0004040">
    <property type="term" value="F:amidase activity"/>
    <property type="evidence" value="ECO:0007669"/>
    <property type="project" value="UniProtKB-EC"/>
</dbReference>
<dbReference type="InterPro" id="IPR000120">
    <property type="entry name" value="Amidase"/>
</dbReference>
<evidence type="ECO:0000313" key="7">
    <source>
        <dbReference type="Proteomes" id="UP000255467"/>
    </source>
</evidence>
<dbReference type="AlphaFoldDB" id="A0A378YE70"/>
<dbReference type="Gene3D" id="3.90.1300.10">
    <property type="entry name" value="Amidase signature (AS) domain"/>
    <property type="match status" value="1"/>
</dbReference>
<organism evidence="6 7">
    <name type="scientific">Nocardia otitidiscaviarum</name>
    <dbReference type="NCBI Taxonomy" id="1823"/>
    <lineage>
        <taxon>Bacteria</taxon>
        <taxon>Bacillati</taxon>
        <taxon>Actinomycetota</taxon>
        <taxon>Actinomycetes</taxon>
        <taxon>Mycobacteriales</taxon>
        <taxon>Nocardiaceae</taxon>
        <taxon>Nocardia</taxon>
    </lineage>
</organism>
<protein>
    <recommendedName>
        <fullName evidence="3">amidase</fullName>
        <ecNumber evidence="3">3.5.1.4</ecNumber>
    </recommendedName>
</protein>
<dbReference type="SUPFAM" id="SSF75304">
    <property type="entry name" value="Amidase signature (AS) enzymes"/>
    <property type="match status" value="1"/>
</dbReference>
<dbReference type="Proteomes" id="UP000255467">
    <property type="component" value="Unassembled WGS sequence"/>
</dbReference>
<keyword evidence="6" id="KW-0378">Hydrolase</keyword>
<evidence type="ECO:0000259" key="5">
    <source>
        <dbReference type="Pfam" id="PF01425"/>
    </source>
</evidence>
<evidence type="ECO:0000256" key="1">
    <source>
        <dbReference type="ARBA" id="ARBA00001311"/>
    </source>
</evidence>
<dbReference type="InterPro" id="IPR023631">
    <property type="entry name" value="Amidase_dom"/>
</dbReference>
<feature type="compositionally biased region" description="Low complexity" evidence="4">
    <location>
        <begin position="46"/>
        <end position="55"/>
    </location>
</feature>
<dbReference type="EMBL" id="UGRY01000002">
    <property type="protein sequence ID" value="SUA75535.1"/>
    <property type="molecule type" value="Genomic_DNA"/>
</dbReference>
<dbReference type="EC" id="3.5.1.4" evidence="3"/>
<name>A0A378YE70_9NOCA</name>
<comment type="catalytic activity">
    <reaction evidence="1">
        <text>a monocarboxylic acid amide + H2O = a monocarboxylate + NH4(+)</text>
        <dbReference type="Rhea" id="RHEA:12020"/>
        <dbReference type="ChEBI" id="CHEBI:15377"/>
        <dbReference type="ChEBI" id="CHEBI:28938"/>
        <dbReference type="ChEBI" id="CHEBI:35757"/>
        <dbReference type="ChEBI" id="CHEBI:83628"/>
        <dbReference type="EC" id="3.5.1.4"/>
    </reaction>
</comment>
<dbReference type="PANTHER" id="PTHR11895:SF7">
    <property type="entry name" value="GLUTAMYL-TRNA(GLN) AMIDOTRANSFERASE SUBUNIT A, MITOCHONDRIAL"/>
    <property type="match status" value="1"/>
</dbReference>
<proteinExistence type="inferred from homology"/>
<feature type="compositionally biased region" description="Basic and acidic residues" evidence="4">
    <location>
        <begin position="126"/>
        <end position="144"/>
    </location>
</feature>
<feature type="domain" description="Amidase" evidence="5">
    <location>
        <begin position="230"/>
        <end position="635"/>
    </location>
</feature>
<feature type="compositionally biased region" description="Low complexity" evidence="4">
    <location>
        <begin position="145"/>
        <end position="154"/>
    </location>
</feature>
<gene>
    <name evidence="6" type="primary">nylA_2</name>
    <name evidence="6" type="ORF">NCTC1934_02128</name>
</gene>
<sequence length="652" mass="67014">MYNEGTALADGISPVETDSDRPEATPTPRPEPAPGRDPAPAPNPTTPATAEHTTPNRSTPPSPATPGQEKPVAANNPADDTEHDAATTAQPDTTAPTGARAHRTEVRADSTPRTDDGPSTAGTDAHASHTEGGTHGDARDDRTADTASAAAPRAEVSQAAADPADKTSATTSTHTPDTAQDTSTPGAMAAAVRTPAATSTGTPGTARVDTSTAGAIAAAVRDGVLSPLLLVEEALARIQARDRNMNAFSVVRAETARAEARAVAERADLDVLPLAGVPVAVKNNVDVAGEVTRAGSLAGRDQAAAADHPVVRRLRSAGAVVVGLTAVPEFGLWGTTDSPAGVTCNPWNPKFSAGGSSGGSGAAVSSGMVAVAHGNDGLGSVRIPAACCGVVGVKPGRGLVPAEIGVDSWGGMTENGVLATTVADAALMLSVLADRPDLADLESPPSLRIGLATAPPLPLGRVDRHWDAAARKAASAAATAGHHVESAELPYQGATFALMLRWVANAAREAATVAYPDRLQARTRAHIALGKLALRSGLLRPAQVDRIEARLLDHFERYDVVITPTLATAPPRARRWHKLPWLANVVANVRYSPFTPLWNLVGWPALSIPMGIHPRTGTPVAAQLIGQPGSEATLLRLAGQLESAHPWRRTAR</sequence>
<feature type="region of interest" description="Disordered" evidence="4">
    <location>
        <begin position="1"/>
        <end position="208"/>
    </location>
</feature>
<evidence type="ECO:0000256" key="4">
    <source>
        <dbReference type="SAM" id="MobiDB-lite"/>
    </source>
</evidence>
<evidence type="ECO:0000256" key="2">
    <source>
        <dbReference type="ARBA" id="ARBA00009199"/>
    </source>
</evidence>